<dbReference type="SUPFAM" id="SSF48452">
    <property type="entry name" value="TPR-like"/>
    <property type="match status" value="1"/>
</dbReference>
<dbReference type="SMART" id="SM00862">
    <property type="entry name" value="Trans_reg_C"/>
    <property type="match status" value="1"/>
</dbReference>
<keyword evidence="4" id="KW-0804">Transcription</keyword>
<reference evidence="7 8" key="1">
    <citation type="submission" date="2021-03" db="EMBL/GenBank/DDBJ databases">
        <title>Sequencing the genomes of 1000 actinobacteria strains.</title>
        <authorList>
            <person name="Klenk H.-P."/>
        </authorList>
    </citation>
    <scope>NUCLEOTIDE SEQUENCE [LARGE SCALE GENOMIC DNA]</scope>
    <source>
        <strain evidence="7 8">DSM 46670</strain>
    </source>
</reference>
<dbReference type="Gene3D" id="1.25.40.10">
    <property type="entry name" value="Tetratricopeptide repeat domain"/>
    <property type="match status" value="1"/>
</dbReference>
<feature type="DNA-binding region" description="OmpR/PhoB-type" evidence="5">
    <location>
        <begin position="1"/>
        <end position="90"/>
    </location>
</feature>
<keyword evidence="2" id="KW-0805">Transcription regulation</keyword>
<dbReference type="InterPro" id="IPR011990">
    <property type="entry name" value="TPR-like_helical_dom_sf"/>
</dbReference>
<dbReference type="InterPro" id="IPR051677">
    <property type="entry name" value="AfsR-DnrI-RedD_regulator"/>
</dbReference>
<evidence type="ECO:0000313" key="8">
    <source>
        <dbReference type="Proteomes" id="UP001519332"/>
    </source>
</evidence>
<evidence type="ECO:0000256" key="1">
    <source>
        <dbReference type="ARBA" id="ARBA00005820"/>
    </source>
</evidence>
<keyword evidence="8" id="KW-1185">Reference proteome</keyword>
<dbReference type="CDD" id="cd15831">
    <property type="entry name" value="BTAD"/>
    <property type="match status" value="1"/>
</dbReference>
<dbReference type="InterPro" id="IPR036388">
    <property type="entry name" value="WH-like_DNA-bd_sf"/>
</dbReference>
<accession>A0ABS4T7I8</accession>
<evidence type="ECO:0000256" key="4">
    <source>
        <dbReference type="ARBA" id="ARBA00023163"/>
    </source>
</evidence>
<evidence type="ECO:0000256" key="5">
    <source>
        <dbReference type="PROSITE-ProRule" id="PRU01091"/>
    </source>
</evidence>
<evidence type="ECO:0000259" key="6">
    <source>
        <dbReference type="PROSITE" id="PS51755"/>
    </source>
</evidence>
<keyword evidence="3 5" id="KW-0238">DNA-binding</keyword>
<comment type="similarity">
    <text evidence="1">Belongs to the AfsR/DnrI/RedD regulatory family.</text>
</comment>
<dbReference type="Proteomes" id="UP001519332">
    <property type="component" value="Unassembled WGS sequence"/>
</dbReference>
<feature type="domain" description="OmpR/PhoB-type" evidence="6">
    <location>
        <begin position="1"/>
        <end position="90"/>
    </location>
</feature>
<dbReference type="PANTHER" id="PTHR35807">
    <property type="entry name" value="TRANSCRIPTIONAL REGULATOR REDD-RELATED"/>
    <property type="match status" value="1"/>
</dbReference>
<dbReference type="GO" id="GO:0003677">
    <property type="term" value="F:DNA binding"/>
    <property type="evidence" value="ECO:0007669"/>
    <property type="project" value="UniProtKB-KW"/>
</dbReference>
<evidence type="ECO:0000313" key="7">
    <source>
        <dbReference type="EMBL" id="MBP2320256.1"/>
    </source>
</evidence>
<organism evidence="7 8">
    <name type="scientific">Kibdelosporangium banguiense</name>
    <dbReference type="NCBI Taxonomy" id="1365924"/>
    <lineage>
        <taxon>Bacteria</taxon>
        <taxon>Bacillati</taxon>
        <taxon>Actinomycetota</taxon>
        <taxon>Actinomycetes</taxon>
        <taxon>Pseudonocardiales</taxon>
        <taxon>Pseudonocardiaceae</taxon>
        <taxon>Kibdelosporangium</taxon>
    </lineage>
</organism>
<dbReference type="InterPro" id="IPR016032">
    <property type="entry name" value="Sig_transdc_resp-reg_C-effctor"/>
</dbReference>
<dbReference type="SMART" id="SM01043">
    <property type="entry name" value="BTAD"/>
    <property type="match status" value="1"/>
</dbReference>
<dbReference type="PANTHER" id="PTHR35807:SF1">
    <property type="entry name" value="TRANSCRIPTIONAL REGULATOR REDD"/>
    <property type="match status" value="1"/>
</dbReference>
<dbReference type="Pfam" id="PF03704">
    <property type="entry name" value="BTAD"/>
    <property type="match status" value="1"/>
</dbReference>
<dbReference type="EMBL" id="JAGINW010000001">
    <property type="protein sequence ID" value="MBP2320256.1"/>
    <property type="molecule type" value="Genomic_DNA"/>
</dbReference>
<dbReference type="RefSeq" id="WP_245378128.1">
    <property type="nucleotide sequence ID" value="NZ_JAGINW010000001.1"/>
</dbReference>
<protein>
    <submittedName>
        <fullName evidence="7">DNA-binding SARP family transcriptional activator</fullName>
    </submittedName>
</protein>
<dbReference type="PROSITE" id="PS51755">
    <property type="entry name" value="OMPR_PHOB"/>
    <property type="match status" value="1"/>
</dbReference>
<proteinExistence type="inferred from homology"/>
<dbReference type="SUPFAM" id="SSF46894">
    <property type="entry name" value="C-terminal effector domain of the bipartite response regulators"/>
    <property type="match status" value="1"/>
</dbReference>
<dbReference type="Pfam" id="PF00486">
    <property type="entry name" value="Trans_reg_C"/>
    <property type="match status" value="1"/>
</dbReference>
<comment type="caution">
    <text evidence="7">The sequence shown here is derived from an EMBL/GenBank/DDBJ whole genome shotgun (WGS) entry which is preliminary data.</text>
</comment>
<evidence type="ECO:0000256" key="2">
    <source>
        <dbReference type="ARBA" id="ARBA00023015"/>
    </source>
</evidence>
<dbReference type="InterPro" id="IPR001867">
    <property type="entry name" value="OmpR/PhoB-type_DNA-bd"/>
</dbReference>
<gene>
    <name evidence="7" type="ORF">JOF56_000641</name>
</gene>
<dbReference type="Gene3D" id="1.10.10.10">
    <property type="entry name" value="Winged helix-like DNA-binding domain superfamily/Winged helix DNA-binding domain"/>
    <property type="match status" value="1"/>
</dbReference>
<evidence type="ECO:0000256" key="3">
    <source>
        <dbReference type="ARBA" id="ARBA00023125"/>
    </source>
</evidence>
<sequence>MRIQLLGPLSVSVPGRRGDVGSRKVRTVLARLALSPGVPVPCEQLVHELWGDKPMGNARNALQANIARLRKILGGPDLVRTLGNGYLLDVPPQAIDVHRFGYLADQGSARVERAPKEAVHLLEAALRLWRGPALCDVLDGAWCRAEAGRLDERRLIAREDLIAARLANAEDRGVLSELKQLVTEHPERERLSEQLMLALYRSGRQSEALNVFHYTRTRLGKELGLQPSRALRSLYQAILVQDVVLG</sequence>
<name>A0ABS4T7I8_9PSEU</name>
<dbReference type="InterPro" id="IPR005158">
    <property type="entry name" value="BTAD"/>
</dbReference>